<dbReference type="EMBL" id="CM008048">
    <property type="protein sequence ID" value="PVH61859.1"/>
    <property type="molecule type" value="Genomic_DNA"/>
</dbReference>
<dbReference type="AlphaFoldDB" id="A0A2T8KI92"/>
<feature type="region of interest" description="Disordered" evidence="1">
    <location>
        <begin position="26"/>
        <end position="75"/>
    </location>
</feature>
<protein>
    <submittedName>
        <fullName evidence="2">Uncharacterized protein</fullName>
    </submittedName>
</protein>
<reference evidence="2" key="1">
    <citation type="submission" date="2018-04" db="EMBL/GenBank/DDBJ databases">
        <title>WGS assembly of Panicum hallii.</title>
        <authorList>
            <person name="Lovell J."/>
            <person name="Jenkins J."/>
            <person name="Lowry D."/>
            <person name="Mamidi S."/>
            <person name="Sreedasyam A."/>
            <person name="Weng X."/>
            <person name="Barry K."/>
            <person name="Bonette J."/>
            <person name="Campitelli B."/>
            <person name="Daum C."/>
            <person name="Gordon S."/>
            <person name="Gould B."/>
            <person name="Lipzen A."/>
            <person name="Macqueen A."/>
            <person name="Palacio-Mejia J."/>
            <person name="Plott C."/>
            <person name="Shakirov E."/>
            <person name="Shu S."/>
            <person name="Yoshinaga Y."/>
            <person name="Zane M."/>
            <person name="Rokhsar D."/>
            <person name="Grimwood J."/>
            <person name="Schmutz J."/>
            <person name="Juenger T."/>
        </authorList>
    </citation>
    <scope>NUCLEOTIDE SEQUENCE [LARGE SCALE GENOMIC DNA]</scope>
    <source>
        <strain evidence="2">FIL2</strain>
    </source>
</reference>
<evidence type="ECO:0000256" key="1">
    <source>
        <dbReference type="SAM" id="MobiDB-lite"/>
    </source>
</evidence>
<feature type="compositionally biased region" description="Basic and acidic residues" evidence="1">
    <location>
        <begin position="43"/>
        <end position="53"/>
    </location>
</feature>
<organism evidence="2">
    <name type="scientific">Panicum hallii</name>
    <dbReference type="NCBI Taxonomy" id="206008"/>
    <lineage>
        <taxon>Eukaryota</taxon>
        <taxon>Viridiplantae</taxon>
        <taxon>Streptophyta</taxon>
        <taxon>Embryophyta</taxon>
        <taxon>Tracheophyta</taxon>
        <taxon>Spermatophyta</taxon>
        <taxon>Magnoliopsida</taxon>
        <taxon>Liliopsida</taxon>
        <taxon>Poales</taxon>
        <taxon>Poaceae</taxon>
        <taxon>PACMAD clade</taxon>
        <taxon>Panicoideae</taxon>
        <taxon>Panicodae</taxon>
        <taxon>Paniceae</taxon>
        <taxon>Panicinae</taxon>
        <taxon>Panicum</taxon>
        <taxon>Panicum sect. Panicum</taxon>
    </lineage>
</organism>
<proteinExistence type="predicted"/>
<gene>
    <name evidence="2" type="ORF">PAHAL_3G142200</name>
</gene>
<accession>A0A2T8KI92</accession>
<evidence type="ECO:0000313" key="2">
    <source>
        <dbReference type="EMBL" id="PVH61859.1"/>
    </source>
</evidence>
<name>A0A2T8KI92_9POAL</name>
<dbReference type="Proteomes" id="UP000243499">
    <property type="component" value="Chromosome 3"/>
</dbReference>
<sequence length="114" mass="12209">MPSGDATPAGSRIPVPVPVYVRTRWRRRRPALSSSGESAGEDTADRSIDDAARKRTAPPPCDRFDVRPGEEAAAGRGGCRGIDLFVSIRPAGGDRRRRPLGAFPFVTAAFASLF</sequence>
<dbReference type="Gramene" id="PVH61859">
    <property type="protein sequence ID" value="PVH61859"/>
    <property type="gene ID" value="PAHAL_3G142200"/>
</dbReference>